<dbReference type="Proteomes" id="UP001596550">
    <property type="component" value="Unassembled WGS sequence"/>
</dbReference>
<evidence type="ECO:0000313" key="1">
    <source>
        <dbReference type="EMBL" id="MFC7345855.1"/>
    </source>
</evidence>
<keyword evidence="2" id="KW-1185">Reference proteome</keyword>
<accession>A0ABW2LWY1</accession>
<sequence>MKTPYFIFLLFFGVFVKSQSLKVDYDLVRNTTISTDKNFSSEFRDKILESEKQPEKYILYFINGNSFFKSLPTKEIQHENAPTKSGGTTTTLVEISVKQPVKVFKMKGDDKYFGFSSRDGKDFYKISRANFGSKVYKNDEQKIDKFICKLAEITNPSGTITKVWYTEDLPISTGPFAYGDFPGLVLKVETPTFVMYATKISETVNESEIERMDSKLPVID</sequence>
<gene>
    <name evidence="1" type="ORF">ACFQO9_03855</name>
</gene>
<dbReference type="InterPro" id="IPR005901">
    <property type="entry name" value="GLPGLI"/>
</dbReference>
<comment type="caution">
    <text evidence="1">The sequence shown here is derived from an EMBL/GenBank/DDBJ whole genome shotgun (WGS) entry which is preliminary data.</text>
</comment>
<evidence type="ECO:0000313" key="2">
    <source>
        <dbReference type="Proteomes" id="UP001596550"/>
    </source>
</evidence>
<dbReference type="Pfam" id="PF22252">
    <property type="entry name" value="PNGase_F-II_N"/>
    <property type="match status" value="1"/>
</dbReference>
<name>A0ABW2LWY1_9FLAO</name>
<reference evidence="2" key="1">
    <citation type="journal article" date="2019" name="Int. J. Syst. Evol. Microbiol.">
        <title>The Global Catalogue of Microorganisms (GCM) 10K type strain sequencing project: providing services to taxonomists for standard genome sequencing and annotation.</title>
        <authorList>
            <consortium name="The Broad Institute Genomics Platform"/>
            <consortium name="The Broad Institute Genome Sequencing Center for Infectious Disease"/>
            <person name="Wu L."/>
            <person name="Ma J."/>
        </authorList>
    </citation>
    <scope>NUCLEOTIDE SEQUENCE [LARGE SCALE GENOMIC DNA]</scope>
    <source>
        <strain evidence="2">CCUG 54781</strain>
    </source>
</reference>
<dbReference type="EMBL" id="JBHTCR010000002">
    <property type="protein sequence ID" value="MFC7345855.1"/>
    <property type="molecule type" value="Genomic_DNA"/>
</dbReference>
<proteinExistence type="predicted"/>
<dbReference type="NCBIfam" id="TIGR01200">
    <property type="entry name" value="GLPGLI"/>
    <property type="match status" value="1"/>
</dbReference>
<dbReference type="RefSeq" id="WP_378173986.1">
    <property type="nucleotide sequence ID" value="NZ_JBHTCR010000002.1"/>
</dbReference>
<protein>
    <submittedName>
        <fullName evidence="1">GLPGLI family protein</fullName>
    </submittedName>
</protein>
<organism evidence="1 2">
    <name type="scientific">Chryseobacterium zhengzhouense</name>
    <dbReference type="NCBI Taxonomy" id="1636086"/>
    <lineage>
        <taxon>Bacteria</taxon>
        <taxon>Pseudomonadati</taxon>
        <taxon>Bacteroidota</taxon>
        <taxon>Flavobacteriia</taxon>
        <taxon>Flavobacteriales</taxon>
        <taxon>Weeksellaceae</taxon>
        <taxon>Chryseobacterium group</taxon>
        <taxon>Chryseobacterium</taxon>
    </lineage>
</organism>